<dbReference type="EC" id="3.4.16.4" evidence="4"/>
<dbReference type="STRING" id="94869.SAMN04488529_101641"/>
<dbReference type="Proteomes" id="UP000198597">
    <property type="component" value="Unassembled WGS sequence"/>
</dbReference>
<comment type="function">
    <text evidence="1">Removes C-terminal D-alanyl residues from sugar-peptide cell wall precursors.</text>
</comment>
<comment type="similarity">
    <text evidence="3 15">Belongs to the peptidase S11 family.</text>
</comment>
<feature type="binding site" evidence="14">
    <location>
        <position position="262"/>
    </location>
    <ligand>
        <name>substrate</name>
    </ligand>
</feature>
<dbReference type="EMBL" id="JACKWY010000012">
    <property type="protein sequence ID" value="MBB6716205.1"/>
    <property type="molecule type" value="Genomic_DNA"/>
</dbReference>
<name>A0A1H0N126_9CLOT</name>
<evidence type="ECO:0000256" key="6">
    <source>
        <dbReference type="ARBA" id="ARBA00022670"/>
    </source>
</evidence>
<keyword evidence="11" id="KW-0961">Cell wall biogenesis/degradation</keyword>
<gene>
    <name evidence="18" type="ORF">H7E68_15985</name>
    <name evidence="19" type="ORF">SAMN04488529_101641</name>
</gene>
<dbReference type="Pfam" id="PF07943">
    <property type="entry name" value="PBP5_C"/>
    <property type="match status" value="1"/>
</dbReference>
<feature type="active site" description="Proton acceptor" evidence="13">
    <location>
        <position position="99"/>
    </location>
</feature>
<evidence type="ECO:0000256" key="9">
    <source>
        <dbReference type="ARBA" id="ARBA00022960"/>
    </source>
</evidence>
<dbReference type="PANTHER" id="PTHR21581:SF6">
    <property type="entry name" value="TRAFFICKING PROTEIN PARTICLE COMPLEX SUBUNIT 12"/>
    <property type="match status" value="1"/>
</dbReference>
<dbReference type="PANTHER" id="PTHR21581">
    <property type="entry name" value="D-ALANYL-D-ALANINE CARBOXYPEPTIDASE"/>
    <property type="match status" value="1"/>
</dbReference>
<dbReference type="Gene3D" id="3.40.710.10">
    <property type="entry name" value="DD-peptidase/beta-lactamase superfamily"/>
    <property type="match status" value="1"/>
</dbReference>
<dbReference type="SMART" id="SM00936">
    <property type="entry name" value="PBP5_C"/>
    <property type="match status" value="1"/>
</dbReference>
<evidence type="ECO:0000256" key="1">
    <source>
        <dbReference type="ARBA" id="ARBA00003217"/>
    </source>
</evidence>
<keyword evidence="7 16" id="KW-0732">Signal</keyword>
<reference evidence="19 20" key="1">
    <citation type="submission" date="2016-10" db="EMBL/GenBank/DDBJ databases">
        <authorList>
            <person name="de Groot N.N."/>
        </authorList>
    </citation>
    <scope>NUCLEOTIDE SEQUENCE [LARGE SCALE GENOMIC DNA]</scope>
    <source>
        <strain evidence="19 20">DSM 12272</strain>
    </source>
</reference>
<dbReference type="GO" id="GO:0008360">
    <property type="term" value="P:regulation of cell shape"/>
    <property type="evidence" value="ECO:0007669"/>
    <property type="project" value="UniProtKB-KW"/>
</dbReference>
<evidence type="ECO:0000256" key="4">
    <source>
        <dbReference type="ARBA" id="ARBA00012448"/>
    </source>
</evidence>
<evidence type="ECO:0000256" key="2">
    <source>
        <dbReference type="ARBA" id="ARBA00004752"/>
    </source>
</evidence>
<dbReference type="InterPro" id="IPR037167">
    <property type="entry name" value="Peptidase_S11_C_sf"/>
</dbReference>
<protein>
    <recommendedName>
        <fullName evidence="4">serine-type D-Ala-D-Ala carboxypeptidase</fullName>
        <ecNumber evidence="4">3.4.16.4</ecNumber>
    </recommendedName>
</protein>
<sequence length="420" mass="46864">MNKKTIKRFSVIALSLFCLNTVNVKADTDPYNTWWNAEVNAEKESQNVIENYDDFTKAVNAEEGINVEAKSAILMEPTTGKILYEKNIDEKYAPASVTKVMTMLLTMENIDSGKITLQDKVTCSENAKNMGGSTMLLDTGEIRTVEELLKGVAIASGNDAAVALAEFLGGTEDAFAEMMNKRAQELGMTNTTFKNCNGLPAVGHESTARDIAKMSLELLKHPTILKYTGTYMETISEGRKSPIELVNHNKLVRFFEGCDGLKTGFTDEAKYCITATATKNKVRMLSVIMGAPTFKIRNRDASMLMNYGFSKYEGRKLLAKDEDVETIYMSKQTDRFFIAKAKEDLVVVLPKGTTGELEKRVVIEELQKEYKSGDVVGKCEVYLGEDKVGEVQLYSDRDIKKGNILDNFKYNVRNLFKKGI</sequence>
<dbReference type="InterPro" id="IPR001967">
    <property type="entry name" value="Peptidase_S11_N"/>
</dbReference>
<dbReference type="SUPFAM" id="SSF56601">
    <property type="entry name" value="beta-lactamase/transpeptidase-like"/>
    <property type="match status" value="1"/>
</dbReference>
<dbReference type="Proteomes" id="UP000585258">
    <property type="component" value="Unassembled WGS sequence"/>
</dbReference>
<evidence type="ECO:0000256" key="10">
    <source>
        <dbReference type="ARBA" id="ARBA00022984"/>
    </source>
</evidence>
<dbReference type="InterPro" id="IPR012338">
    <property type="entry name" value="Beta-lactam/transpept-like"/>
</dbReference>
<keyword evidence="5 19" id="KW-0121">Carboxypeptidase</keyword>
<evidence type="ECO:0000256" key="15">
    <source>
        <dbReference type="RuleBase" id="RU004016"/>
    </source>
</evidence>
<comment type="catalytic activity">
    <reaction evidence="12">
        <text>Preferential cleavage: (Ac)2-L-Lys-D-Ala-|-D-Ala. Also transpeptidation of peptidyl-alanyl moieties that are N-acyl substituents of D-alanine.</text>
        <dbReference type="EC" id="3.4.16.4"/>
    </reaction>
</comment>
<feature type="active site" evidence="13">
    <location>
        <position position="156"/>
    </location>
</feature>
<dbReference type="Pfam" id="PF00768">
    <property type="entry name" value="Peptidase_S11"/>
    <property type="match status" value="1"/>
</dbReference>
<dbReference type="OrthoDB" id="9791132at2"/>
<keyword evidence="8" id="KW-0378">Hydrolase</keyword>
<dbReference type="GO" id="GO:0006508">
    <property type="term" value="P:proteolysis"/>
    <property type="evidence" value="ECO:0007669"/>
    <property type="project" value="UniProtKB-KW"/>
</dbReference>
<feature type="signal peptide" evidence="16">
    <location>
        <begin position="1"/>
        <end position="26"/>
    </location>
</feature>
<evidence type="ECO:0000259" key="17">
    <source>
        <dbReference type="SMART" id="SM00936"/>
    </source>
</evidence>
<comment type="pathway">
    <text evidence="2">Cell wall biogenesis; peptidoglycan biosynthesis.</text>
</comment>
<feature type="domain" description="Peptidase S11 D-Ala-D-Ala carboxypeptidase A C-terminal" evidence="17">
    <location>
        <begin position="312"/>
        <end position="401"/>
    </location>
</feature>
<dbReference type="RefSeq" id="WP_089965754.1">
    <property type="nucleotide sequence ID" value="NZ_FNJM01000001.1"/>
</dbReference>
<dbReference type="InterPro" id="IPR012907">
    <property type="entry name" value="Peptidase_S11_C"/>
</dbReference>
<feature type="active site" description="Acyl-ester intermediate" evidence="13">
    <location>
        <position position="96"/>
    </location>
</feature>
<dbReference type="InterPro" id="IPR015956">
    <property type="entry name" value="Peniciliin-bd_prot_C_sf"/>
</dbReference>
<dbReference type="PRINTS" id="PR00725">
    <property type="entry name" value="DADACBPTASE1"/>
</dbReference>
<dbReference type="GO" id="GO:0009002">
    <property type="term" value="F:serine-type D-Ala-D-Ala carboxypeptidase activity"/>
    <property type="evidence" value="ECO:0007669"/>
    <property type="project" value="UniProtKB-EC"/>
</dbReference>
<keyword evidence="9" id="KW-0133">Cell shape</keyword>
<evidence type="ECO:0000313" key="21">
    <source>
        <dbReference type="Proteomes" id="UP000585258"/>
    </source>
</evidence>
<evidence type="ECO:0000256" key="13">
    <source>
        <dbReference type="PIRSR" id="PIRSR618044-1"/>
    </source>
</evidence>
<keyword evidence="20" id="KW-1185">Reference proteome</keyword>
<evidence type="ECO:0000256" key="7">
    <source>
        <dbReference type="ARBA" id="ARBA00022729"/>
    </source>
</evidence>
<keyword evidence="10" id="KW-0573">Peptidoglycan synthesis</keyword>
<dbReference type="EMBL" id="FNJM01000001">
    <property type="protein sequence ID" value="SDO86343.1"/>
    <property type="molecule type" value="Genomic_DNA"/>
</dbReference>
<evidence type="ECO:0000256" key="16">
    <source>
        <dbReference type="SAM" id="SignalP"/>
    </source>
</evidence>
<dbReference type="UniPathway" id="UPA00219"/>
<dbReference type="SUPFAM" id="SSF69189">
    <property type="entry name" value="Penicillin-binding protein associated domain"/>
    <property type="match status" value="1"/>
</dbReference>
<evidence type="ECO:0000256" key="3">
    <source>
        <dbReference type="ARBA" id="ARBA00007164"/>
    </source>
</evidence>
<reference evidence="18 21" key="2">
    <citation type="submission" date="2020-08" db="EMBL/GenBank/DDBJ databases">
        <title>Clostridia isolated from Swiss meat.</title>
        <authorList>
            <person name="Wambui J."/>
            <person name="Stevens M.J.A."/>
            <person name="Stephan R."/>
        </authorList>
    </citation>
    <scope>NUCLEOTIDE SEQUENCE [LARGE SCALE GENOMIC DNA]</scope>
    <source>
        <strain evidence="18 21">CM001</strain>
    </source>
</reference>
<evidence type="ECO:0000256" key="8">
    <source>
        <dbReference type="ARBA" id="ARBA00022801"/>
    </source>
</evidence>
<dbReference type="Gene3D" id="2.60.410.10">
    <property type="entry name" value="D-Ala-D-Ala carboxypeptidase, C-terminal domain"/>
    <property type="match status" value="1"/>
</dbReference>
<evidence type="ECO:0000313" key="18">
    <source>
        <dbReference type="EMBL" id="MBB6716205.1"/>
    </source>
</evidence>
<keyword evidence="6" id="KW-0645">Protease</keyword>
<evidence type="ECO:0000256" key="14">
    <source>
        <dbReference type="PIRSR" id="PIRSR618044-2"/>
    </source>
</evidence>
<dbReference type="AlphaFoldDB" id="A0A1H0N126"/>
<organism evidence="19 20">
    <name type="scientific">Clostridium gasigenes</name>
    <dbReference type="NCBI Taxonomy" id="94869"/>
    <lineage>
        <taxon>Bacteria</taxon>
        <taxon>Bacillati</taxon>
        <taxon>Bacillota</taxon>
        <taxon>Clostridia</taxon>
        <taxon>Eubacteriales</taxon>
        <taxon>Clostridiaceae</taxon>
        <taxon>Clostridium</taxon>
    </lineage>
</organism>
<feature type="chain" id="PRO_5033270985" description="serine-type D-Ala-D-Ala carboxypeptidase" evidence="16">
    <location>
        <begin position="27"/>
        <end position="420"/>
    </location>
</feature>
<evidence type="ECO:0000256" key="12">
    <source>
        <dbReference type="ARBA" id="ARBA00034000"/>
    </source>
</evidence>
<dbReference type="GO" id="GO:0009252">
    <property type="term" value="P:peptidoglycan biosynthetic process"/>
    <property type="evidence" value="ECO:0007669"/>
    <property type="project" value="UniProtKB-UniPathway"/>
</dbReference>
<dbReference type="InterPro" id="IPR018044">
    <property type="entry name" value="Peptidase_S11"/>
</dbReference>
<accession>A0A1H0N126</accession>
<evidence type="ECO:0000256" key="11">
    <source>
        <dbReference type="ARBA" id="ARBA00023316"/>
    </source>
</evidence>
<evidence type="ECO:0000256" key="5">
    <source>
        <dbReference type="ARBA" id="ARBA00022645"/>
    </source>
</evidence>
<dbReference type="GO" id="GO:0071555">
    <property type="term" value="P:cell wall organization"/>
    <property type="evidence" value="ECO:0007669"/>
    <property type="project" value="UniProtKB-KW"/>
</dbReference>
<evidence type="ECO:0000313" key="19">
    <source>
        <dbReference type="EMBL" id="SDO86343.1"/>
    </source>
</evidence>
<proteinExistence type="inferred from homology"/>
<evidence type="ECO:0000313" key="20">
    <source>
        <dbReference type="Proteomes" id="UP000198597"/>
    </source>
</evidence>